<keyword evidence="6" id="KW-0406">Ion transport</keyword>
<accession>A0A133VL57</accession>
<keyword evidence="2" id="KW-0813">Transport</keyword>
<evidence type="ECO:0000256" key="6">
    <source>
        <dbReference type="ARBA" id="ARBA00023065"/>
    </source>
</evidence>
<gene>
    <name evidence="9" type="ORF">AKJ54_00580</name>
</gene>
<evidence type="ECO:0000313" key="10">
    <source>
        <dbReference type="Proteomes" id="UP000070504"/>
    </source>
</evidence>
<proteinExistence type="predicted"/>
<feature type="domain" description="RCK C-terminal" evidence="8">
    <location>
        <begin position="136"/>
        <end position="217"/>
    </location>
</feature>
<protein>
    <recommendedName>
        <fullName evidence="11">Trk system potassium uptake protein TrkA</fullName>
    </recommendedName>
</protein>
<dbReference type="InterPro" id="IPR006037">
    <property type="entry name" value="RCK_C"/>
</dbReference>
<evidence type="ECO:0000256" key="2">
    <source>
        <dbReference type="ARBA" id="ARBA00022448"/>
    </source>
</evidence>
<dbReference type="InterPro" id="IPR006036">
    <property type="entry name" value="K_uptake_TrkA"/>
</dbReference>
<evidence type="ECO:0000256" key="1">
    <source>
        <dbReference type="ARBA" id="ARBA00003660"/>
    </source>
</evidence>
<evidence type="ECO:0000313" key="9">
    <source>
        <dbReference type="EMBL" id="KXB07174.1"/>
    </source>
</evidence>
<evidence type="ECO:0000256" key="5">
    <source>
        <dbReference type="ARBA" id="ARBA00023027"/>
    </source>
</evidence>
<keyword evidence="3" id="KW-0633">Potassium transport</keyword>
<organism evidence="9 10">
    <name type="scientific">candidate division MSBL1 archaeon SCGC-AAA382K21</name>
    <dbReference type="NCBI Taxonomy" id="1698283"/>
    <lineage>
        <taxon>Archaea</taxon>
        <taxon>Methanobacteriati</taxon>
        <taxon>Methanobacteriota</taxon>
        <taxon>candidate division MSBL1</taxon>
    </lineage>
</organism>
<dbReference type="EMBL" id="LHYH01000009">
    <property type="protein sequence ID" value="KXB07174.1"/>
    <property type="molecule type" value="Genomic_DNA"/>
</dbReference>
<feature type="domain" description="RCK N-terminal" evidence="7">
    <location>
        <begin position="1"/>
        <end position="116"/>
    </location>
</feature>
<dbReference type="PANTHER" id="PTHR43833">
    <property type="entry name" value="POTASSIUM CHANNEL PROTEIN 2-RELATED-RELATED"/>
    <property type="match status" value="1"/>
</dbReference>
<dbReference type="PANTHER" id="PTHR43833:SF5">
    <property type="entry name" value="TRK SYSTEM POTASSIUM UPTAKE PROTEIN TRKA"/>
    <property type="match status" value="1"/>
</dbReference>
<dbReference type="PRINTS" id="PR00335">
    <property type="entry name" value="KUPTAKETRKA"/>
</dbReference>
<keyword evidence="5" id="KW-0520">NAD</keyword>
<comment type="caution">
    <text evidence="9">The sequence shown here is derived from an EMBL/GenBank/DDBJ whole genome shotgun (WGS) entry which is preliminary data.</text>
</comment>
<dbReference type="Gene3D" id="3.30.70.1450">
    <property type="entry name" value="Regulator of K+ conductance, C-terminal domain"/>
    <property type="match status" value="1"/>
</dbReference>
<dbReference type="PROSITE" id="PS51202">
    <property type="entry name" value="RCK_C"/>
    <property type="match status" value="1"/>
</dbReference>
<dbReference type="InterPro" id="IPR050721">
    <property type="entry name" value="Trk_Ktr_HKT_K-transport"/>
</dbReference>
<dbReference type="Proteomes" id="UP000070504">
    <property type="component" value="Unassembled WGS sequence"/>
</dbReference>
<dbReference type="SUPFAM" id="SSF51735">
    <property type="entry name" value="NAD(P)-binding Rossmann-fold domains"/>
    <property type="match status" value="1"/>
</dbReference>
<keyword evidence="10" id="KW-1185">Reference proteome</keyword>
<dbReference type="InterPro" id="IPR003148">
    <property type="entry name" value="RCK_N"/>
</dbReference>
<comment type="function">
    <text evidence="1">Part of a potassium transport system.</text>
</comment>
<dbReference type="Gene3D" id="3.40.50.720">
    <property type="entry name" value="NAD(P)-binding Rossmann-like Domain"/>
    <property type="match status" value="1"/>
</dbReference>
<evidence type="ECO:0008006" key="11">
    <source>
        <dbReference type="Google" id="ProtNLM"/>
    </source>
</evidence>
<evidence type="ECO:0000256" key="4">
    <source>
        <dbReference type="ARBA" id="ARBA00022958"/>
    </source>
</evidence>
<dbReference type="GO" id="GO:0005886">
    <property type="term" value="C:plasma membrane"/>
    <property type="evidence" value="ECO:0007669"/>
    <property type="project" value="InterPro"/>
</dbReference>
<dbReference type="GO" id="GO:0015079">
    <property type="term" value="F:potassium ion transmembrane transporter activity"/>
    <property type="evidence" value="ECO:0007669"/>
    <property type="project" value="InterPro"/>
</dbReference>
<dbReference type="InterPro" id="IPR036291">
    <property type="entry name" value="NAD(P)-bd_dom_sf"/>
</dbReference>
<keyword evidence="4" id="KW-0630">Potassium</keyword>
<evidence type="ECO:0000256" key="3">
    <source>
        <dbReference type="ARBA" id="ARBA00022538"/>
    </source>
</evidence>
<dbReference type="Pfam" id="PF02080">
    <property type="entry name" value="TrkA_C"/>
    <property type="match status" value="1"/>
</dbReference>
<sequence length="218" mass="23133">MRIIIVGGGRTGFRLAQRLSRRDHEPVVVEKDERRAHELAADLDALVIHGSGSDLDVLRDAGAQDADALVAVAAADEVNFMAGKLAKELGVPRVVTRVNEDKHASMFEDLGVDAAISFVNAAVALYEKAVTGPGMYGLLGLSGGEAEVVEVSVVGKSEAVGKTIRELDLPDLCTVAMISRKGELIPPRGDTEFGENDRVTLVGKSDLVMSVAKLFRGK</sequence>
<dbReference type="InterPro" id="IPR036721">
    <property type="entry name" value="RCK_C_sf"/>
</dbReference>
<evidence type="ECO:0000259" key="7">
    <source>
        <dbReference type="PROSITE" id="PS51201"/>
    </source>
</evidence>
<name>A0A133VL57_9EURY</name>
<reference evidence="9 10" key="1">
    <citation type="journal article" date="2016" name="Sci. Rep.">
        <title>Metabolic traits of an uncultured archaeal lineage -MSBL1- from brine pools of the Red Sea.</title>
        <authorList>
            <person name="Mwirichia R."/>
            <person name="Alam I."/>
            <person name="Rashid M."/>
            <person name="Vinu M."/>
            <person name="Ba-Alawi W."/>
            <person name="Anthony Kamau A."/>
            <person name="Kamanda Ngugi D."/>
            <person name="Goker M."/>
            <person name="Klenk H.P."/>
            <person name="Bajic V."/>
            <person name="Stingl U."/>
        </authorList>
    </citation>
    <scope>NUCLEOTIDE SEQUENCE [LARGE SCALE GENOMIC DNA]</scope>
    <source>
        <strain evidence="9">SCGC-AAA382K21</strain>
    </source>
</reference>
<dbReference type="AlphaFoldDB" id="A0A133VL57"/>
<evidence type="ECO:0000259" key="8">
    <source>
        <dbReference type="PROSITE" id="PS51202"/>
    </source>
</evidence>
<dbReference type="SUPFAM" id="SSF116726">
    <property type="entry name" value="TrkA C-terminal domain-like"/>
    <property type="match status" value="1"/>
</dbReference>
<dbReference type="PROSITE" id="PS51201">
    <property type="entry name" value="RCK_N"/>
    <property type="match status" value="1"/>
</dbReference>
<dbReference type="Pfam" id="PF02254">
    <property type="entry name" value="TrkA_N"/>
    <property type="match status" value="1"/>
</dbReference>